<dbReference type="GO" id="GO:0016747">
    <property type="term" value="F:acyltransferase activity, transferring groups other than amino-acyl groups"/>
    <property type="evidence" value="ECO:0007669"/>
    <property type="project" value="InterPro"/>
</dbReference>
<dbReference type="InterPro" id="IPR000182">
    <property type="entry name" value="GNAT_dom"/>
</dbReference>
<dbReference type="Gene3D" id="3.40.630.30">
    <property type="match status" value="1"/>
</dbReference>
<gene>
    <name evidence="2" type="ORF">C7460_103117</name>
</gene>
<proteinExistence type="predicted"/>
<dbReference type="OrthoDB" id="9795199at2"/>
<feature type="domain" description="N-acetyltransferase" evidence="1">
    <location>
        <begin position="12"/>
        <end position="151"/>
    </location>
</feature>
<evidence type="ECO:0000259" key="1">
    <source>
        <dbReference type="Pfam" id="PF13302"/>
    </source>
</evidence>
<dbReference type="SUPFAM" id="SSF55729">
    <property type="entry name" value="Acyl-CoA N-acyltransferases (Nat)"/>
    <property type="match status" value="1"/>
</dbReference>
<evidence type="ECO:0000313" key="3">
    <source>
        <dbReference type="Proteomes" id="UP000256779"/>
    </source>
</evidence>
<dbReference type="Proteomes" id="UP000256779">
    <property type="component" value="Unassembled WGS sequence"/>
</dbReference>
<keyword evidence="3" id="KW-1185">Reference proteome</keyword>
<dbReference type="InterPro" id="IPR016181">
    <property type="entry name" value="Acyl_CoA_acyltransferase"/>
</dbReference>
<organism evidence="2 3">
    <name type="scientific">Marinoscillum furvescens DSM 4134</name>
    <dbReference type="NCBI Taxonomy" id="1122208"/>
    <lineage>
        <taxon>Bacteria</taxon>
        <taxon>Pseudomonadati</taxon>
        <taxon>Bacteroidota</taxon>
        <taxon>Cytophagia</taxon>
        <taxon>Cytophagales</taxon>
        <taxon>Reichenbachiellaceae</taxon>
        <taxon>Marinoscillum</taxon>
    </lineage>
</organism>
<evidence type="ECO:0000313" key="2">
    <source>
        <dbReference type="EMBL" id="REE01601.1"/>
    </source>
</evidence>
<dbReference type="Pfam" id="PF13302">
    <property type="entry name" value="Acetyltransf_3"/>
    <property type="match status" value="1"/>
</dbReference>
<reference evidence="2 3" key="1">
    <citation type="submission" date="2018-07" db="EMBL/GenBank/DDBJ databases">
        <title>Genomic Encyclopedia of Type Strains, Phase IV (KMG-IV): sequencing the most valuable type-strain genomes for metagenomic binning, comparative biology and taxonomic classification.</title>
        <authorList>
            <person name="Goeker M."/>
        </authorList>
    </citation>
    <scope>NUCLEOTIDE SEQUENCE [LARGE SCALE GENOMIC DNA]</scope>
    <source>
        <strain evidence="2 3">DSM 4134</strain>
    </source>
</reference>
<keyword evidence="2" id="KW-0808">Transferase</keyword>
<name>A0A3D9L6U4_MARFU</name>
<protein>
    <submittedName>
        <fullName evidence="2">RimJ/RimL family protein N-acetyltransferase</fullName>
    </submittedName>
</protein>
<dbReference type="PANTHER" id="PTHR43610">
    <property type="entry name" value="BLL6696 PROTEIN"/>
    <property type="match status" value="1"/>
</dbReference>
<comment type="caution">
    <text evidence="2">The sequence shown here is derived from an EMBL/GenBank/DDBJ whole genome shotgun (WGS) entry which is preliminary data.</text>
</comment>
<dbReference type="RefSeq" id="WP_115866885.1">
    <property type="nucleotide sequence ID" value="NZ_QREG01000003.1"/>
</dbReference>
<dbReference type="PANTHER" id="PTHR43610:SF1">
    <property type="entry name" value="N-ACETYLTRANSFERASE DOMAIN-CONTAINING PROTEIN"/>
    <property type="match status" value="1"/>
</dbReference>
<sequence>MLPFTKLENEVLLLTPLELGEWKLLAHLAKDQSLWEFFPYDLSEEAAFASWMDSRLDLRSQGKWLTYKIFHKVREEYVGVSSYLNIDEPNKVVEIGGTWYGAAFHGSEVNPNSKLLLMTHAFETLGFERVEFKTDARNVRSRRAIAKLGAKEEGTLRSNRIVKAGRRRDTVYYSVLKYEWPAVKAGLMERVSSYK</sequence>
<dbReference type="AlphaFoldDB" id="A0A3D9L6U4"/>
<dbReference type="EMBL" id="QREG01000003">
    <property type="protein sequence ID" value="REE01601.1"/>
    <property type="molecule type" value="Genomic_DNA"/>
</dbReference>
<accession>A0A3D9L6U4</accession>